<organism evidence="2 3">
    <name type="scientific">Candidatus Kaiserbacteria bacterium GW2011_GWA2_52_12</name>
    <dbReference type="NCBI Taxonomy" id="1618671"/>
    <lineage>
        <taxon>Bacteria</taxon>
        <taxon>Candidatus Kaiseribacteriota</taxon>
    </lineage>
</organism>
<protein>
    <submittedName>
        <fullName evidence="2">Uncharacterized protein</fullName>
    </submittedName>
</protein>
<evidence type="ECO:0000256" key="1">
    <source>
        <dbReference type="SAM" id="MobiDB-lite"/>
    </source>
</evidence>
<proteinExistence type="predicted"/>
<feature type="compositionally biased region" description="Basic and acidic residues" evidence="1">
    <location>
        <begin position="373"/>
        <end position="387"/>
    </location>
</feature>
<gene>
    <name evidence="2" type="ORF">UY67_C0002G0008</name>
</gene>
<accession>A0A0G1ZYN6</accession>
<dbReference type="Proteomes" id="UP000034273">
    <property type="component" value="Unassembled WGS sequence"/>
</dbReference>
<sequence length="387" mass="42759">MREKGYASKTEYASIAKRVATEGKGVATYLGEERARQGKGLDPLVDPKGLEKYGPVRGSNNLLVPEGDQFVLEYGVAMPVQTDCDLTGSMGGNVDVFFKIQPDVQDLLIQGKGAVLKRYQAQMCTGAVQDVVDQFPYQRSQFEPDNEVERQMGLLVPERSGGDNTEDYQIGLFAAAYLTDASITKYGLRGYYFAVGDEIGRDTLDPYGQLLKKTFGSKTDEVEKVLGNTSARSLRTVNIGKILLRNWHGFFLQVGRNRYTTDWWSDTLGKERVVQLPRTEDLAEVQAVIIGLTEGVLDLQSAVDFLKESKVSATEAKRIVEACSGIPIGLQTTFANFDKIPMAGARFASRDDIWPIGTDVPSGAKSKKAKKSAPKEEKKEKKEDWKL</sequence>
<dbReference type="EMBL" id="LCQW01000002">
    <property type="protein sequence ID" value="KKW24859.1"/>
    <property type="molecule type" value="Genomic_DNA"/>
</dbReference>
<feature type="region of interest" description="Disordered" evidence="1">
    <location>
        <begin position="354"/>
        <end position="387"/>
    </location>
</feature>
<comment type="caution">
    <text evidence="2">The sequence shown here is derived from an EMBL/GenBank/DDBJ whole genome shotgun (WGS) entry which is preliminary data.</text>
</comment>
<dbReference type="STRING" id="1618671.UY67_C0002G0008"/>
<reference evidence="2 3" key="1">
    <citation type="journal article" date="2015" name="Nature">
        <title>rRNA introns, odd ribosomes, and small enigmatic genomes across a large radiation of phyla.</title>
        <authorList>
            <person name="Brown C.T."/>
            <person name="Hug L.A."/>
            <person name="Thomas B.C."/>
            <person name="Sharon I."/>
            <person name="Castelle C.J."/>
            <person name="Singh A."/>
            <person name="Wilkins M.J."/>
            <person name="Williams K.H."/>
            <person name="Banfield J.F."/>
        </authorList>
    </citation>
    <scope>NUCLEOTIDE SEQUENCE [LARGE SCALE GENOMIC DNA]</scope>
</reference>
<name>A0A0G1ZYN6_9BACT</name>
<dbReference type="AlphaFoldDB" id="A0A0G1ZYN6"/>
<evidence type="ECO:0000313" key="2">
    <source>
        <dbReference type="EMBL" id="KKW24859.1"/>
    </source>
</evidence>
<evidence type="ECO:0000313" key="3">
    <source>
        <dbReference type="Proteomes" id="UP000034273"/>
    </source>
</evidence>